<keyword evidence="1" id="KW-0677">Repeat</keyword>
<feature type="compositionally biased region" description="Acidic residues" evidence="2">
    <location>
        <begin position="1053"/>
        <end position="1062"/>
    </location>
</feature>
<proteinExistence type="predicted"/>
<evidence type="ECO:0000259" key="5">
    <source>
        <dbReference type="Pfam" id="PF24883"/>
    </source>
</evidence>
<dbReference type="AlphaFoldDB" id="A0AAE0XAZ7"/>
<sequence length="1140" mass="128044">MIQINTGGCWQSSRYIKSSVAGGTIELTGGDLENEARKTLLEFERRKKPTKGIFALIYGLLQQNCAAIDVFVQQQPAVASIVWGGVRVILRVIIDKEEASKLAGEGILEIVCQLGRWKEGADIYPGKERINAAVVKLYFHILSFLTLAKSHLGVGTMSKCNPKTLVPTMLPRFIRQNANLAANLQESTSAHRLPVMGPDGVAFAIPNSELSERGAKAVISAMDEIQQMRAAQTLDTILDWLGSSSFQHKHDPPEMPTTGTTAWFYSHPTVSSWIHNAESTRILYMEGLPGCGKSVLAASFADQLEKQLGVTILALVKPERRVFLVIDAFDDCHFDNAKTMKDGLEKLDRLTSESKVAIAVFTRARPERLLSAAPFLRLPLKAGLLASDIEIFSAELFETLDINPELRDRIFEKIGSQANGSFLWAKMFLLYLAEPGPAEEVLRRLDSCPPGITEVYDVMLKDAVLASASNAQSREAFIVNRRQVFRLICEARNPLSLPEVARALGYDSWNTGSILKLAKPLVSVSDDGRVQLVHPSVREFLTDQSRRRFIDENETVFLSVVDCHNDLAKSCLDCLLDLQYASPKLIGQYLHQNFGATLDSSETTRVPDPSKGVSFDYAAKYWDFHLTSIQDPGTELLELAVSFIQGFQFVFWSEWSFKALGSIARASTVWSKLKSWVFGLPEDKQRLIHLSDYFTYPYNALTSFYWDSRDADQELPWLAQMRLGRFYVDVARTDEANRIRKEVRDGLIELLGTRNPLTLQARTDFALSLTVGGQYLDALAELRDIVDIERDVLGKKSPELFRAEMAMGEVELYLNKFADSAATQKRAAIGFMELYGMDSKQYLSAQLWYCYPLIETNQLDKALDILQLIWNKRREEYGAGDLFAASAQYSIGVIQHKQGQQVEGIKNLREAFQVRHQLVPLTSFWAMDFAIGLLVAYRDFGRRSEAAALLRELDEKGSVGTYFNRYCQVTHVRGLLLWDRGKWNDAIKLLQGLQIGASRDQYNRALLWLALDLALMLRKRGNKDDAQQAESLFDGILVDLERQHQHPAQIDNESSDDDDGDEPSSPRLLKLAETALTLTRNQKFDEVNTLFKEEKVAWYRDEDLWLWAGGPAADTGSLKPPLRTVSANSPKDVANAMEQH</sequence>
<dbReference type="InterPro" id="IPR027417">
    <property type="entry name" value="P-loop_NTPase"/>
</dbReference>
<dbReference type="Pfam" id="PF22939">
    <property type="entry name" value="WHD_GPIID"/>
    <property type="match status" value="1"/>
</dbReference>
<name>A0AAE0XAZ7_9PEZI</name>
<gene>
    <name evidence="6" type="ORF">B0T22DRAFT_536274</name>
</gene>
<dbReference type="Pfam" id="PF24883">
    <property type="entry name" value="NPHP3_N"/>
    <property type="match status" value="1"/>
</dbReference>
<dbReference type="Pfam" id="PF24809">
    <property type="entry name" value="DUF7708"/>
    <property type="match status" value="1"/>
</dbReference>
<evidence type="ECO:0000313" key="6">
    <source>
        <dbReference type="EMBL" id="KAK3689331.1"/>
    </source>
</evidence>
<evidence type="ECO:0000259" key="3">
    <source>
        <dbReference type="Pfam" id="PF22939"/>
    </source>
</evidence>
<reference evidence="6" key="2">
    <citation type="submission" date="2023-06" db="EMBL/GenBank/DDBJ databases">
        <authorList>
            <consortium name="Lawrence Berkeley National Laboratory"/>
            <person name="Haridas S."/>
            <person name="Hensen N."/>
            <person name="Bonometti L."/>
            <person name="Westerberg I."/>
            <person name="Brannstrom I.O."/>
            <person name="Guillou S."/>
            <person name="Cros-Aarteil S."/>
            <person name="Calhoun S."/>
            <person name="Kuo A."/>
            <person name="Mondo S."/>
            <person name="Pangilinan J."/>
            <person name="Riley R."/>
            <person name="Labutti K."/>
            <person name="Andreopoulos B."/>
            <person name="Lipzen A."/>
            <person name="Chen C."/>
            <person name="Yanf M."/>
            <person name="Daum C."/>
            <person name="Ng V."/>
            <person name="Clum A."/>
            <person name="Steindorff A."/>
            <person name="Ohm R."/>
            <person name="Martin F."/>
            <person name="Silar P."/>
            <person name="Natvig D."/>
            <person name="Lalanne C."/>
            <person name="Gautier V."/>
            <person name="Ament-Velasquez S.L."/>
            <person name="Kruys A."/>
            <person name="Hutchinson M.I."/>
            <person name="Powell A.J."/>
            <person name="Barry K."/>
            <person name="Miller A.N."/>
            <person name="Grigoriev I.V."/>
            <person name="Debuchy R."/>
            <person name="Gladieux P."/>
            <person name="Thoren M.H."/>
            <person name="Johannesson H."/>
        </authorList>
    </citation>
    <scope>NUCLEOTIDE SEQUENCE</scope>
    <source>
        <strain evidence="6">CBS 314.62</strain>
    </source>
</reference>
<feature type="region of interest" description="Disordered" evidence="2">
    <location>
        <begin position="1045"/>
        <end position="1066"/>
    </location>
</feature>
<dbReference type="EMBL" id="JAULSO010000002">
    <property type="protein sequence ID" value="KAK3689331.1"/>
    <property type="molecule type" value="Genomic_DNA"/>
</dbReference>
<feature type="region of interest" description="Disordered" evidence="2">
    <location>
        <begin position="1116"/>
        <end position="1140"/>
    </location>
</feature>
<evidence type="ECO:0000256" key="2">
    <source>
        <dbReference type="SAM" id="MobiDB-lite"/>
    </source>
</evidence>
<dbReference type="Gene3D" id="1.25.40.10">
    <property type="entry name" value="Tetratricopeptide repeat domain"/>
    <property type="match status" value="2"/>
</dbReference>
<reference evidence="6" key="1">
    <citation type="journal article" date="2023" name="Mol. Phylogenet. Evol.">
        <title>Genome-scale phylogeny and comparative genomics of the fungal order Sordariales.</title>
        <authorList>
            <person name="Hensen N."/>
            <person name="Bonometti L."/>
            <person name="Westerberg I."/>
            <person name="Brannstrom I.O."/>
            <person name="Guillou S."/>
            <person name="Cros-Aarteil S."/>
            <person name="Calhoun S."/>
            <person name="Haridas S."/>
            <person name="Kuo A."/>
            <person name="Mondo S."/>
            <person name="Pangilinan J."/>
            <person name="Riley R."/>
            <person name="LaButti K."/>
            <person name="Andreopoulos B."/>
            <person name="Lipzen A."/>
            <person name="Chen C."/>
            <person name="Yan M."/>
            <person name="Daum C."/>
            <person name="Ng V."/>
            <person name="Clum A."/>
            <person name="Steindorff A."/>
            <person name="Ohm R.A."/>
            <person name="Martin F."/>
            <person name="Silar P."/>
            <person name="Natvig D.O."/>
            <person name="Lalanne C."/>
            <person name="Gautier V."/>
            <person name="Ament-Velasquez S.L."/>
            <person name="Kruys A."/>
            <person name="Hutchinson M.I."/>
            <person name="Powell A.J."/>
            <person name="Barry K."/>
            <person name="Miller A.N."/>
            <person name="Grigoriev I.V."/>
            <person name="Debuchy R."/>
            <person name="Gladieux P."/>
            <person name="Hiltunen Thoren M."/>
            <person name="Johannesson H."/>
        </authorList>
    </citation>
    <scope>NUCLEOTIDE SEQUENCE</scope>
    <source>
        <strain evidence="6">CBS 314.62</strain>
    </source>
</reference>
<dbReference type="InterPro" id="IPR054471">
    <property type="entry name" value="GPIID_WHD"/>
</dbReference>
<evidence type="ECO:0000313" key="7">
    <source>
        <dbReference type="Proteomes" id="UP001270362"/>
    </source>
</evidence>
<feature type="domain" description="GPI inositol-deacylase winged helix" evidence="3">
    <location>
        <begin position="482"/>
        <end position="546"/>
    </location>
</feature>
<organism evidence="6 7">
    <name type="scientific">Podospora appendiculata</name>
    <dbReference type="NCBI Taxonomy" id="314037"/>
    <lineage>
        <taxon>Eukaryota</taxon>
        <taxon>Fungi</taxon>
        <taxon>Dikarya</taxon>
        <taxon>Ascomycota</taxon>
        <taxon>Pezizomycotina</taxon>
        <taxon>Sordariomycetes</taxon>
        <taxon>Sordariomycetidae</taxon>
        <taxon>Sordariales</taxon>
        <taxon>Podosporaceae</taxon>
        <taxon>Podospora</taxon>
    </lineage>
</organism>
<protein>
    <recommendedName>
        <fullName evidence="8">AAA+ ATPase domain-containing protein</fullName>
    </recommendedName>
</protein>
<keyword evidence="7" id="KW-1185">Reference proteome</keyword>
<comment type="caution">
    <text evidence="6">The sequence shown here is derived from an EMBL/GenBank/DDBJ whole genome shotgun (WGS) entry which is preliminary data.</text>
</comment>
<dbReference type="PANTHER" id="PTHR10039">
    <property type="entry name" value="AMELOGENIN"/>
    <property type="match status" value="1"/>
</dbReference>
<accession>A0AAE0XAZ7</accession>
<dbReference type="SUPFAM" id="SSF48452">
    <property type="entry name" value="TPR-like"/>
    <property type="match status" value="1"/>
</dbReference>
<dbReference type="InterPro" id="IPR056125">
    <property type="entry name" value="DUF7708"/>
</dbReference>
<dbReference type="SUPFAM" id="SSF52540">
    <property type="entry name" value="P-loop containing nucleoside triphosphate hydrolases"/>
    <property type="match status" value="1"/>
</dbReference>
<evidence type="ECO:0000259" key="4">
    <source>
        <dbReference type="Pfam" id="PF24809"/>
    </source>
</evidence>
<feature type="domain" description="Nephrocystin 3-like N-terminal" evidence="5">
    <location>
        <begin position="259"/>
        <end position="307"/>
    </location>
</feature>
<dbReference type="InterPro" id="IPR011990">
    <property type="entry name" value="TPR-like_helical_dom_sf"/>
</dbReference>
<dbReference type="PANTHER" id="PTHR10039:SF14">
    <property type="entry name" value="NACHT DOMAIN-CONTAINING PROTEIN"/>
    <property type="match status" value="1"/>
</dbReference>
<evidence type="ECO:0000256" key="1">
    <source>
        <dbReference type="ARBA" id="ARBA00022737"/>
    </source>
</evidence>
<dbReference type="Proteomes" id="UP001270362">
    <property type="component" value="Unassembled WGS sequence"/>
</dbReference>
<dbReference type="InterPro" id="IPR056884">
    <property type="entry name" value="NPHP3-like_N"/>
</dbReference>
<feature type="domain" description="DUF7708" evidence="4">
    <location>
        <begin position="66"/>
        <end position="159"/>
    </location>
</feature>
<evidence type="ECO:0008006" key="8">
    <source>
        <dbReference type="Google" id="ProtNLM"/>
    </source>
</evidence>